<proteinExistence type="predicted"/>
<evidence type="ECO:0000313" key="1">
    <source>
        <dbReference type="EMBL" id="GJE99886.1"/>
    </source>
</evidence>
<dbReference type="EMBL" id="BPQB01000124">
    <property type="protein sequence ID" value="GJE99886.1"/>
    <property type="molecule type" value="Genomic_DNA"/>
</dbReference>
<accession>A0A9P3GS97</accession>
<protein>
    <submittedName>
        <fullName evidence="1">Uncharacterized protein</fullName>
    </submittedName>
</protein>
<dbReference type="Proteomes" id="UP000703269">
    <property type="component" value="Unassembled WGS sequence"/>
</dbReference>
<reference evidence="1 2" key="1">
    <citation type="submission" date="2021-08" db="EMBL/GenBank/DDBJ databases">
        <title>Draft Genome Sequence of Phanerochaete sordida strain YK-624.</title>
        <authorList>
            <person name="Mori T."/>
            <person name="Dohra H."/>
            <person name="Suzuki T."/>
            <person name="Kawagishi H."/>
            <person name="Hirai H."/>
        </authorList>
    </citation>
    <scope>NUCLEOTIDE SEQUENCE [LARGE SCALE GENOMIC DNA]</scope>
    <source>
        <strain evidence="1 2">YK-624</strain>
    </source>
</reference>
<organism evidence="1 2">
    <name type="scientific">Phanerochaete sordida</name>
    <dbReference type="NCBI Taxonomy" id="48140"/>
    <lineage>
        <taxon>Eukaryota</taxon>
        <taxon>Fungi</taxon>
        <taxon>Dikarya</taxon>
        <taxon>Basidiomycota</taxon>
        <taxon>Agaricomycotina</taxon>
        <taxon>Agaricomycetes</taxon>
        <taxon>Polyporales</taxon>
        <taxon>Phanerochaetaceae</taxon>
        <taxon>Phanerochaete</taxon>
    </lineage>
</organism>
<comment type="caution">
    <text evidence="1">The sequence shown here is derived from an EMBL/GenBank/DDBJ whole genome shotgun (WGS) entry which is preliminary data.</text>
</comment>
<keyword evidence="2" id="KW-1185">Reference proteome</keyword>
<evidence type="ECO:0000313" key="2">
    <source>
        <dbReference type="Proteomes" id="UP000703269"/>
    </source>
</evidence>
<name>A0A9P3GS97_9APHY</name>
<gene>
    <name evidence="1" type="ORF">PsYK624_161600</name>
</gene>
<sequence length="103" mass="11979">MLRSGHSRVNIHRMKRDVGPFRRRAVTSNRRRSVALTTIRSCNRRRRPKSKAATAPSIDIRGFKSRPNVRTAPSISRHTCICSYWVQQRHHIPRVQKVIDVAL</sequence>
<dbReference type="AlphaFoldDB" id="A0A9P3GS97"/>